<organism evidence="6 7">
    <name type="scientific">Amycolatopsis thermoflava</name>
    <dbReference type="NCBI Taxonomy" id="84480"/>
    <lineage>
        <taxon>Bacteria</taxon>
        <taxon>Bacillati</taxon>
        <taxon>Actinomycetota</taxon>
        <taxon>Actinomycetes</taxon>
        <taxon>Pseudonocardiales</taxon>
        <taxon>Pseudonocardiaceae</taxon>
        <taxon>Amycolatopsis</taxon>
        <taxon>Amycolatopsis methanolica group</taxon>
    </lineage>
</organism>
<keyword evidence="1" id="KW-0805">Transcription regulation</keyword>
<evidence type="ECO:0000259" key="5">
    <source>
        <dbReference type="Pfam" id="PF13490"/>
    </source>
</evidence>
<dbReference type="GeneID" id="301846954"/>
<dbReference type="InterPro" id="IPR027383">
    <property type="entry name" value="Znf_put"/>
</dbReference>
<evidence type="ECO:0000256" key="2">
    <source>
        <dbReference type="ARBA" id="ARBA00023163"/>
    </source>
</evidence>
<dbReference type="AlphaFoldDB" id="A0A3N2H2Y4"/>
<name>A0A3N2H2Y4_9PSEU</name>
<evidence type="ECO:0000256" key="1">
    <source>
        <dbReference type="ARBA" id="ARBA00023015"/>
    </source>
</evidence>
<keyword evidence="4" id="KW-0812">Transmembrane</keyword>
<feature type="domain" description="Putative zinc-finger" evidence="5">
    <location>
        <begin position="11"/>
        <end position="39"/>
    </location>
</feature>
<dbReference type="RefSeq" id="WP_123685572.1">
    <property type="nucleotide sequence ID" value="NZ_RKHY01000001.1"/>
</dbReference>
<proteinExistence type="predicted"/>
<keyword evidence="4" id="KW-0472">Membrane</keyword>
<evidence type="ECO:0000256" key="3">
    <source>
        <dbReference type="SAM" id="MobiDB-lite"/>
    </source>
</evidence>
<sequence length="232" mass="24444">MSGVGKPAHTDIAAYVLGVLDDADNAAFEAHLLDCPNCQLDLLEMHELPDLLDEIRRYWPEPPVPAPRVLAPMLDEVAAIRRRRTLVRRVLAVAAMLLIIAGPLVTLAVVPSQAPAPVAAVTPPRPPAPSSPGASRFTGSETGQALRTEVLVMPTSWGAAVRLDLSGVAGPLRCHLVAVDWSGHEETVASWTVPAGAVDPLLISGGTAFGPGDIEKFQIRTESGAVLASIER</sequence>
<accession>A0A3N2H2Y4</accession>
<dbReference type="EMBL" id="RKHY01000001">
    <property type="protein sequence ID" value="ROS43261.1"/>
    <property type="molecule type" value="Genomic_DNA"/>
</dbReference>
<protein>
    <submittedName>
        <fullName evidence="6">Putative zinc finger protein</fullName>
    </submittedName>
</protein>
<feature type="transmembrane region" description="Helical" evidence="4">
    <location>
        <begin position="90"/>
        <end position="110"/>
    </location>
</feature>
<reference evidence="6 7" key="1">
    <citation type="submission" date="2018-11" db="EMBL/GenBank/DDBJ databases">
        <title>Sequencing the genomes of 1000 actinobacteria strains.</title>
        <authorList>
            <person name="Klenk H.-P."/>
        </authorList>
    </citation>
    <scope>NUCLEOTIDE SEQUENCE [LARGE SCALE GENOMIC DNA]</scope>
    <source>
        <strain evidence="6 7">DSM 44348</strain>
    </source>
</reference>
<keyword evidence="2" id="KW-0804">Transcription</keyword>
<evidence type="ECO:0000256" key="4">
    <source>
        <dbReference type="SAM" id="Phobius"/>
    </source>
</evidence>
<dbReference type="Proteomes" id="UP000274843">
    <property type="component" value="Unassembled WGS sequence"/>
</dbReference>
<gene>
    <name evidence="6" type="ORF">EDD35_5666</name>
</gene>
<dbReference type="Gene3D" id="1.10.10.1320">
    <property type="entry name" value="Anti-sigma factor, zinc-finger domain"/>
    <property type="match status" value="1"/>
</dbReference>
<feature type="region of interest" description="Disordered" evidence="3">
    <location>
        <begin position="120"/>
        <end position="140"/>
    </location>
</feature>
<comment type="caution">
    <text evidence="6">The sequence shown here is derived from an EMBL/GenBank/DDBJ whole genome shotgun (WGS) entry which is preliminary data.</text>
</comment>
<keyword evidence="4" id="KW-1133">Transmembrane helix</keyword>
<evidence type="ECO:0000313" key="6">
    <source>
        <dbReference type="EMBL" id="ROS43261.1"/>
    </source>
</evidence>
<dbReference type="InterPro" id="IPR041916">
    <property type="entry name" value="Anti_sigma_zinc_sf"/>
</dbReference>
<keyword evidence="7" id="KW-1185">Reference proteome</keyword>
<dbReference type="Pfam" id="PF13490">
    <property type="entry name" value="zf-HC2"/>
    <property type="match status" value="1"/>
</dbReference>
<evidence type="ECO:0000313" key="7">
    <source>
        <dbReference type="Proteomes" id="UP000274843"/>
    </source>
</evidence>